<dbReference type="InterPro" id="IPR032675">
    <property type="entry name" value="LRR_dom_sf"/>
</dbReference>
<feature type="region of interest" description="Disordered" evidence="4">
    <location>
        <begin position="311"/>
        <end position="414"/>
    </location>
</feature>
<feature type="compositionally biased region" description="Low complexity" evidence="4">
    <location>
        <begin position="404"/>
        <end position="414"/>
    </location>
</feature>
<feature type="coiled-coil region" evidence="3">
    <location>
        <begin position="838"/>
        <end position="865"/>
    </location>
</feature>
<dbReference type="Pfam" id="PF13855">
    <property type="entry name" value="LRR_8"/>
    <property type="match status" value="1"/>
</dbReference>
<feature type="region of interest" description="Disordered" evidence="4">
    <location>
        <begin position="713"/>
        <end position="803"/>
    </location>
</feature>
<protein>
    <submittedName>
        <fullName evidence="5">Uncharacterized protein</fullName>
    </submittedName>
</protein>
<feature type="compositionally biased region" description="Polar residues" evidence="4">
    <location>
        <begin position="385"/>
        <end position="403"/>
    </location>
</feature>
<keyword evidence="6" id="KW-1185">Reference proteome</keyword>
<dbReference type="Gene3D" id="3.80.10.10">
    <property type="entry name" value="Ribonuclease Inhibitor"/>
    <property type="match status" value="1"/>
</dbReference>
<dbReference type="AlphaFoldDB" id="A0A2H3J7D8"/>
<feature type="compositionally biased region" description="Basic residues" evidence="4">
    <location>
        <begin position="675"/>
        <end position="684"/>
    </location>
</feature>
<dbReference type="PROSITE" id="PS51450">
    <property type="entry name" value="LRR"/>
    <property type="match status" value="1"/>
</dbReference>
<dbReference type="Proteomes" id="UP000218811">
    <property type="component" value="Unassembled WGS sequence"/>
</dbReference>
<dbReference type="InterPro" id="IPR001611">
    <property type="entry name" value="Leu-rich_rpt"/>
</dbReference>
<feature type="compositionally biased region" description="Low complexity" evidence="4">
    <location>
        <begin position="775"/>
        <end position="787"/>
    </location>
</feature>
<dbReference type="EMBL" id="KB467942">
    <property type="protein sequence ID" value="PCH38160.1"/>
    <property type="molecule type" value="Genomic_DNA"/>
</dbReference>
<feature type="region of interest" description="Disordered" evidence="4">
    <location>
        <begin position="222"/>
        <end position="263"/>
    </location>
</feature>
<feature type="compositionally biased region" description="Polar residues" evidence="4">
    <location>
        <begin position="353"/>
        <end position="372"/>
    </location>
</feature>
<proteinExistence type="predicted"/>
<keyword evidence="2" id="KW-0677">Repeat</keyword>
<dbReference type="OrthoDB" id="1394818at2759"/>
<dbReference type="GO" id="GO:0005737">
    <property type="term" value="C:cytoplasm"/>
    <property type="evidence" value="ECO:0007669"/>
    <property type="project" value="TreeGrafter"/>
</dbReference>
<keyword evidence="1" id="KW-0433">Leucine-rich repeat</keyword>
<gene>
    <name evidence="5" type="ORF">WOLCODRAFT_161344</name>
</gene>
<dbReference type="OMA" id="VRPYLWD"/>
<dbReference type="PANTHER" id="PTHR48051">
    <property type="match status" value="1"/>
</dbReference>
<reference evidence="5 6" key="1">
    <citation type="journal article" date="2012" name="Science">
        <title>The Paleozoic origin of enzymatic lignin decomposition reconstructed from 31 fungal genomes.</title>
        <authorList>
            <person name="Floudas D."/>
            <person name="Binder M."/>
            <person name="Riley R."/>
            <person name="Barry K."/>
            <person name="Blanchette R.A."/>
            <person name="Henrissat B."/>
            <person name="Martinez A.T."/>
            <person name="Otillar R."/>
            <person name="Spatafora J.W."/>
            <person name="Yadav J.S."/>
            <person name="Aerts A."/>
            <person name="Benoit I."/>
            <person name="Boyd A."/>
            <person name="Carlson A."/>
            <person name="Copeland A."/>
            <person name="Coutinho P.M."/>
            <person name="de Vries R.P."/>
            <person name="Ferreira P."/>
            <person name="Findley K."/>
            <person name="Foster B."/>
            <person name="Gaskell J."/>
            <person name="Glotzer D."/>
            <person name="Gorecki P."/>
            <person name="Heitman J."/>
            <person name="Hesse C."/>
            <person name="Hori C."/>
            <person name="Igarashi K."/>
            <person name="Jurgens J.A."/>
            <person name="Kallen N."/>
            <person name="Kersten P."/>
            <person name="Kohler A."/>
            <person name="Kuees U."/>
            <person name="Kumar T.K.A."/>
            <person name="Kuo A."/>
            <person name="LaButti K."/>
            <person name="Larrondo L.F."/>
            <person name="Lindquist E."/>
            <person name="Ling A."/>
            <person name="Lombard V."/>
            <person name="Lucas S."/>
            <person name="Lundell T."/>
            <person name="Martin R."/>
            <person name="McLaughlin D.J."/>
            <person name="Morgenstern I."/>
            <person name="Morin E."/>
            <person name="Murat C."/>
            <person name="Nagy L.G."/>
            <person name="Nolan M."/>
            <person name="Ohm R.A."/>
            <person name="Patyshakuliyeva A."/>
            <person name="Rokas A."/>
            <person name="Ruiz-Duenas F.J."/>
            <person name="Sabat G."/>
            <person name="Salamov A."/>
            <person name="Samejima M."/>
            <person name="Schmutz J."/>
            <person name="Slot J.C."/>
            <person name="St John F."/>
            <person name="Stenlid J."/>
            <person name="Sun H."/>
            <person name="Sun S."/>
            <person name="Syed K."/>
            <person name="Tsang A."/>
            <person name="Wiebenga A."/>
            <person name="Young D."/>
            <person name="Pisabarro A."/>
            <person name="Eastwood D.C."/>
            <person name="Martin F."/>
            <person name="Cullen D."/>
            <person name="Grigoriev I.V."/>
            <person name="Hibbett D.S."/>
        </authorList>
    </citation>
    <scope>NUCLEOTIDE SEQUENCE [LARGE SCALE GENOMIC DNA]</scope>
    <source>
        <strain evidence="5 6">MD-104</strain>
    </source>
</reference>
<dbReference type="STRING" id="742152.A0A2H3J7D8"/>
<evidence type="ECO:0000256" key="3">
    <source>
        <dbReference type="SAM" id="Coils"/>
    </source>
</evidence>
<keyword evidence="3" id="KW-0175">Coiled coil</keyword>
<dbReference type="InterPro" id="IPR050216">
    <property type="entry name" value="LRR_domain-containing"/>
</dbReference>
<feature type="compositionally biased region" description="Low complexity" evidence="4">
    <location>
        <begin position="318"/>
        <end position="330"/>
    </location>
</feature>
<dbReference type="SMART" id="SM00369">
    <property type="entry name" value="LRR_TYP"/>
    <property type="match status" value="3"/>
</dbReference>
<feature type="compositionally biased region" description="Low complexity" evidence="4">
    <location>
        <begin position="739"/>
        <end position="762"/>
    </location>
</feature>
<evidence type="ECO:0000313" key="5">
    <source>
        <dbReference type="EMBL" id="PCH38160.1"/>
    </source>
</evidence>
<dbReference type="InterPro" id="IPR019487">
    <property type="entry name" value="RAM_signalling_pathway_SOG2"/>
</dbReference>
<dbReference type="PANTHER" id="PTHR48051:SF1">
    <property type="entry name" value="RAS SUPPRESSOR PROTEIN 1"/>
    <property type="match status" value="1"/>
</dbReference>
<sequence>MFSPDADSQNPAFASMHGAPSPLPSLALTRAQITEALSKSSDNGTTLDLAHRRLTEVGEEAAEELAALGQETEDGCTVVRIALAYNRLTTLPTTFAFLLRLRYLVLRNNNFTEFPDVLTKIPSLEILDLSRNKVKRLPAEPGSLVNLRVLSVLRNKISRLPPYISQFHQLAILKVDQNPIEWPPKSVLGSTKDLDDPQIMGEWIKRVKSWIEDNTNPLRERKVSEVSIRSEPFPSEPSDATIGLSGTPQSSPPHDGPHAHGTALHHTRSFSLESDSSTYFQLDRSQRKVERSRSPLAQPVWPSRLQFESTSAVSNDVSPSHSPDSYYPPDEISSTKDEDGSSVLENPFARSPSDATTSEGQQRISTSSTITVKKNMPDLRPLKLQVSTSREGSDFPQRSYTHTGQSSQPSGLGSLRYRHSVSIEATSVSPVSSITADRPAPSMDKERHSYFRRSSTLAVLNLAKAIPEELLALIDAVRGILFAVSQIYQTLQLYTEYAIDERLSAVLMKVLDPASAYMSQLINALDRFDSMSKRTLPTPSVCRAVVESCRDNVTVFGKAVGVLALQLKVLATHDDVRYTRQMLLTLYGAMTEIAGSWQSMATLIEAVKPLLWEVRPPVTKTFTGQGQTIRTAGAPGNEPARSPVSAPANGSSTFTSALDQPRLRPNVSPGSLDHGKRRMARRHAGSFSLKDVEIGKLLPSYVEPLPPLTAGVFNGVSPSTPVPRTMRRVGLPPGSASLHSTQTTHPTGTHGPETPSPSTSGPYARSWDAHSRKGSQSSLNHSSSSTSLAPRVAQPDTPTSTSALVDREAIDAMKQALDAAPAIWEMMGEILDETQEPKDDLKGTLRKAQDVAERLRRNIESIQDGDPVLDRKPLHDDARTFAKTVIQLSNAIRVHGTAHPLSSTVKMNMVKLTNATEEFVILLHVSSFSPAPIPRPYSPMVALPSPLGLPGDDGRLGTSLSRSRTAIPLTNSKLGPTVRDPPYSALPHQTFAIPTPPRFGPLRKEMAGQPTAVPA</sequence>
<dbReference type="Pfam" id="PF10428">
    <property type="entry name" value="SOG2"/>
    <property type="match status" value="1"/>
</dbReference>
<name>A0A2H3J7D8_WOLCO</name>
<feature type="region of interest" description="Disordered" evidence="4">
    <location>
        <begin position="623"/>
        <end position="684"/>
    </location>
</feature>
<evidence type="ECO:0000313" key="6">
    <source>
        <dbReference type="Proteomes" id="UP000218811"/>
    </source>
</evidence>
<organism evidence="5 6">
    <name type="scientific">Wolfiporia cocos (strain MD-104)</name>
    <name type="common">Brown rot fungus</name>
    <dbReference type="NCBI Taxonomy" id="742152"/>
    <lineage>
        <taxon>Eukaryota</taxon>
        <taxon>Fungi</taxon>
        <taxon>Dikarya</taxon>
        <taxon>Basidiomycota</taxon>
        <taxon>Agaricomycotina</taxon>
        <taxon>Agaricomycetes</taxon>
        <taxon>Polyporales</taxon>
        <taxon>Phaeolaceae</taxon>
        <taxon>Wolfiporia</taxon>
    </lineage>
</organism>
<evidence type="ECO:0000256" key="1">
    <source>
        <dbReference type="ARBA" id="ARBA00022614"/>
    </source>
</evidence>
<dbReference type="SUPFAM" id="SSF52058">
    <property type="entry name" value="L domain-like"/>
    <property type="match status" value="1"/>
</dbReference>
<dbReference type="InterPro" id="IPR003591">
    <property type="entry name" value="Leu-rich_rpt_typical-subtyp"/>
</dbReference>
<feature type="compositionally biased region" description="Polar residues" evidence="4">
    <location>
        <begin position="648"/>
        <end position="658"/>
    </location>
</feature>
<evidence type="ECO:0000256" key="2">
    <source>
        <dbReference type="ARBA" id="ARBA00022737"/>
    </source>
</evidence>
<accession>A0A2H3J7D8</accession>
<feature type="region of interest" description="Disordered" evidence="4">
    <location>
        <begin position="985"/>
        <end position="1015"/>
    </location>
</feature>
<evidence type="ECO:0000256" key="4">
    <source>
        <dbReference type="SAM" id="MobiDB-lite"/>
    </source>
</evidence>